<dbReference type="EMBL" id="BPLQ01008381">
    <property type="protein sequence ID" value="GIY36899.1"/>
    <property type="molecule type" value="Genomic_DNA"/>
</dbReference>
<proteinExistence type="predicted"/>
<evidence type="ECO:0000313" key="2">
    <source>
        <dbReference type="Proteomes" id="UP001054837"/>
    </source>
</evidence>
<organism evidence="1 2">
    <name type="scientific">Caerostris darwini</name>
    <dbReference type="NCBI Taxonomy" id="1538125"/>
    <lineage>
        <taxon>Eukaryota</taxon>
        <taxon>Metazoa</taxon>
        <taxon>Ecdysozoa</taxon>
        <taxon>Arthropoda</taxon>
        <taxon>Chelicerata</taxon>
        <taxon>Arachnida</taxon>
        <taxon>Araneae</taxon>
        <taxon>Araneomorphae</taxon>
        <taxon>Entelegynae</taxon>
        <taxon>Araneoidea</taxon>
        <taxon>Araneidae</taxon>
        <taxon>Caerostris</taxon>
    </lineage>
</organism>
<accession>A0AAV4SUF1</accession>
<keyword evidence="2" id="KW-1185">Reference proteome</keyword>
<evidence type="ECO:0000313" key="1">
    <source>
        <dbReference type="EMBL" id="GIY36899.1"/>
    </source>
</evidence>
<dbReference type="Proteomes" id="UP001054837">
    <property type="component" value="Unassembled WGS sequence"/>
</dbReference>
<protein>
    <submittedName>
        <fullName evidence="1">Uncharacterized protein</fullName>
    </submittedName>
</protein>
<comment type="caution">
    <text evidence="1">The sequence shown here is derived from an EMBL/GenBank/DDBJ whole genome shotgun (WGS) entry which is preliminary data.</text>
</comment>
<name>A0AAV4SUF1_9ARAC</name>
<gene>
    <name evidence="1" type="ORF">CDAR_618351</name>
</gene>
<dbReference type="AlphaFoldDB" id="A0AAV4SUF1"/>
<sequence>MEERITPSLKLPFDLGTVRSFTSYAYRAGAEPIHRVPYFSTYKLVPGINIPPVVSGSLNVSALPIALFHCLDVVELSFTPCLSSLREFHSVTSVFAGSQPQFCCVVSWQKFFELTIMKTVKIYSMLSWNCKKRLS</sequence>
<reference evidence="1 2" key="1">
    <citation type="submission" date="2021-06" db="EMBL/GenBank/DDBJ databases">
        <title>Caerostris darwini draft genome.</title>
        <authorList>
            <person name="Kono N."/>
            <person name="Arakawa K."/>
        </authorList>
    </citation>
    <scope>NUCLEOTIDE SEQUENCE [LARGE SCALE GENOMIC DNA]</scope>
</reference>